<gene>
    <name evidence="1" type="ORF">PXEA_LOCUS36318</name>
</gene>
<evidence type="ECO:0000313" key="2">
    <source>
        <dbReference type="Proteomes" id="UP000784294"/>
    </source>
</evidence>
<dbReference type="EMBL" id="CAAALY010277258">
    <property type="protein sequence ID" value="VEL42878.1"/>
    <property type="molecule type" value="Genomic_DNA"/>
</dbReference>
<evidence type="ECO:0000313" key="1">
    <source>
        <dbReference type="EMBL" id="VEL42878.1"/>
    </source>
</evidence>
<reference evidence="1" key="1">
    <citation type="submission" date="2018-11" db="EMBL/GenBank/DDBJ databases">
        <authorList>
            <consortium name="Pathogen Informatics"/>
        </authorList>
    </citation>
    <scope>NUCLEOTIDE SEQUENCE</scope>
</reference>
<sequence length="100" mass="11237">MLQASINNTLRVPLPGLHLVCFGGTGNHYNFMFLAGQRISSCNVGVHDRMADHVPMPGWADGISLLYWPVFFSKWIDNLTPTDFYKVAQMPVSEDESNCF</sequence>
<protein>
    <submittedName>
        <fullName evidence="1">Uncharacterized protein</fullName>
    </submittedName>
</protein>
<comment type="caution">
    <text evidence="1">The sequence shown here is derived from an EMBL/GenBank/DDBJ whole genome shotgun (WGS) entry which is preliminary data.</text>
</comment>
<dbReference type="Proteomes" id="UP000784294">
    <property type="component" value="Unassembled WGS sequence"/>
</dbReference>
<organism evidence="1 2">
    <name type="scientific">Protopolystoma xenopodis</name>
    <dbReference type="NCBI Taxonomy" id="117903"/>
    <lineage>
        <taxon>Eukaryota</taxon>
        <taxon>Metazoa</taxon>
        <taxon>Spiralia</taxon>
        <taxon>Lophotrochozoa</taxon>
        <taxon>Platyhelminthes</taxon>
        <taxon>Monogenea</taxon>
        <taxon>Polyopisthocotylea</taxon>
        <taxon>Polystomatidea</taxon>
        <taxon>Polystomatidae</taxon>
        <taxon>Protopolystoma</taxon>
    </lineage>
</organism>
<dbReference type="AlphaFoldDB" id="A0A448XR51"/>
<keyword evidence="2" id="KW-1185">Reference proteome</keyword>
<proteinExistence type="predicted"/>
<accession>A0A448XR51</accession>
<name>A0A448XR51_9PLAT</name>